<sequence length="118" mass="13575">MRSSEISNLNFLVEKEKLALAEVLHRIEGPFKVREAILFGSKARGDFEQESDIDLLVLTELEDHPENRHYLSDMLFDVNPCYEPPISVTYFNKDDWDSGKVLPTFKSNVLKDGVQVVF</sequence>
<dbReference type="InterPro" id="IPR002934">
    <property type="entry name" value="Polymerase_NTP_transf_dom"/>
</dbReference>
<evidence type="ECO:0000313" key="3">
    <source>
        <dbReference type="Proteomes" id="UP001580346"/>
    </source>
</evidence>
<dbReference type="Gene3D" id="3.30.460.10">
    <property type="entry name" value="Beta Polymerase, domain 2"/>
    <property type="match status" value="1"/>
</dbReference>
<dbReference type="CDD" id="cd05403">
    <property type="entry name" value="NT_KNTase_like"/>
    <property type="match status" value="1"/>
</dbReference>
<evidence type="ECO:0000259" key="1">
    <source>
        <dbReference type="Pfam" id="PF01909"/>
    </source>
</evidence>
<evidence type="ECO:0000313" key="2">
    <source>
        <dbReference type="EMBL" id="MFB5266657.1"/>
    </source>
</evidence>
<feature type="domain" description="Polymerase nucleotidyl transferase" evidence="1">
    <location>
        <begin position="29"/>
        <end position="95"/>
    </location>
</feature>
<protein>
    <submittedName>
        <fullName evidence="2">Nucleotidyltransferase domain-containing protein</fullName>
    </submittedName>
</protein>
<dbReference type="SUPFAM" id="SSF81301">
    <property type="entry name" value="Nucleotidyltransferase"/>
    <property type="match status" value="1"/>
</dbReference>
<dbReference type="InterPro" id="IPR052548">
    <property type="entry name" value="Type_VII_TA_antitoxin"/>
</dbReference>
<dbReference type="InterPro" id="IPR043519">
    <property type="entry name" value="NT_sf"/>
</dbReference>
<dbReference type="Proteomes" id="UP001580346">
    <property type="component" value="Unassembled WGS sequence"/>
</dbReference>
<proteinExistence type="predicted"/>
<dbReference type="PANTHER" id="PTHR33933:SF3">
    <property type="entry name" value="PROTEIN ADENYLYLTRANSFERASE MJ0604-RELATED"/>
    <property type="match status" value="1"/>
</dbReference>
<dbReference type="RefSeq" id="WP_375354488.1">
    <property type="nucleotide sequence ID" value="NZ_JBHHMI010000004.1"/>
</dbReference>
<keyword evidence="3" id="KW-1185">Reference proteome</keyword>
<comment type="caution">
    <text evidence="2">The sequence shown here is derived from an EMBL/GenBank/DDBJ whole genome shotgun (WGS) entry which is preliminary data.</text>
</comment>
<reference evidence="2 3" key="1">
    <citation type="submission" date="2024-09" db="EMBL/GenBank/DDBJ databases">
        <title>Paenibacillus zeirhizospherea sp. nov., isolated from surface of the maize (Zea mays) roots in a horticulture field, Hungary.</title>
        <authorList>
            <person name="Marton D."/>
            <person name="Farkas M."/>
            <person name="Bedics A."/>
            <person name="Toth E."/>
            <person name="Tancsics A."/>
            <person name="Boka K."/>
            <person name="Maroti G."/>
            <person name="Kriszt B."/>
            <person name="Cserhati M."/>
        </authorList>
    </citation>
    <scope>NUCLEOTIDE SEQUENCE [LARGE SCALE GENOMIC DNA]</scope>
    <source>
        <strain evidence="2 3">KCTC 33519</strain>
    </source>
</reference>
<dbReference type="EMBL" id="JBHHMI010000004">
    <property type="protein sequence ID" value="MFB5266657.1"/>
    <property type="molecule type" value="Genomic_DNA"/>
</dbReference>
<accession>A0ABV5AR16</accession>
<organism evidence="2 3">
    <name type="scientific">Paenibacillus enshidis</name>
    <dbReference type="NCBI Taxonomy" id="1458439"/>
    <lineage>
        <taxon>Bacteria</taxon>
        <taxon>Bacillati</taxon>
        <taxon>Bacillota</taxon>
        <taxon>Bacilli</taxon>
        <taxon>Bacillales</taxon>
        <taxon>Paenibacillaceae</taxon>
        <taxon>Paenibacillus</taxon>
    </lineage>
</organism>
<dbReference type="Pfam" id="PF01909">
    <property type="entry name" value="NTP_transf_2"/>
    <property type="match status" value="1"/>
</dbReference>
<gene>
    <name evidence="2" type="ORF">ACE41H_07640</name>
</gene>
<dbReference type="PANTHER" id="PTHR33933">
    <property type="entry name" value="NUCLEOTIDYLTRANSFERASE"/>
    <property type="match status" value="1"/>
</dbReference>
<name>A0ABV5AR16_9BACL</name>